<dbReference type="Proteomes" id="UP000676967">
    <property type="component" value="Chromosome"/>
</dbReference>
<evidence type="ECO:0000256" key="1">
    <source>
        <dbReference type="SAM" id="Phobius"/>
    </source>
</evidence>
<name>A0ABM7M9M3_9ACTN</name>
<feature type="transmembrane region" description="Helical" evidence="1">
    <location>
        <begin position="30"/>
        <end position="47"/>
    </location>
</feature>
<feature type="transmembrane region" description="Helical" evidence="1">
    <location>
        <begin position="126"/>
        <end position="146"/>
    </location>
</feature>
<feature type="transmembrane region" description="Helical" evidence="1">
    <location>
        <begin position="253"/>
        <end position="277"/>
    </location>
</feature>
<evidence type="ECO:0000313" key="3">
    <source>
        <dbReference type="EMBL" id="BCJ48321.1"/>
    </source>
</evidence>
<gene>
    <name evidence="3" type="ORF">Aiant_89780</name>
</gene>
<accession>A0ABM7M9M3</accession>
<dbReference type="GO" id="GO:0008233">
    <property type="term" value="F:peptidase activity"/>
    <property type="evidence" value="ECO:0007669"/>
    <property type="project" value="UniProtKB-KW"/>
</dbReference>
<feature type="transmembrane region" description="Helical" evidence="1">
    <location>
        <begin position="93"/>
        <end position="114"/>
    </location>
</feature>
<dbReference type="GO" id="GO:0006508">
    <property type="term" value="P:proteolysis"/>
    <property type="evidence" value="ECO:0007669"/>
    <property type="project" value="UniProtKB-KW"/>
</dbReference>
<keyword evidence="1" id="KW-0472">Membrane</keyword>
<dbReference type="EMBL" id="AP023356">
    <property type="protein sequence ID" value="BCJ48321.1"/>
    <property type="molecule type" value="Genomic_DNA"/>
</dbReference>
<keyword evidence="3" id="KW-0645">Protease</keyword>
<dbReference type="InterPro" id="IPR003675">
    <property type="entry name" value="Rce1/LyrA-like_dom"/>
</dbReference>
<organism evidence="3 4">
    <name type="scientific">Actinoplanes ianthinogenes</name>
    <dbReference type="NCBI Taxonomy" id="122358"/>
    <lineage>
        <taxon>Bacteria</taxon>
        <taxon>Bacillati</taxon>
        <taxon>Actinomycetota</taxon>
        <taxon>Actinomycetes</taxon>
        <taxon>Micromonosporales</taxon>
        <taxon>Micromonosporaceae</taxon>
        <taxon>Actinoplanes</taxon>
    </lineage>
</organism>
<keyword evidence="3" id="KW-0378">Hydrolase</keyword>
<feature type="transmembrane region" description="Helical" evidence="1">
    <location>
        <begin position="158"/>
        <end position="177"/>
    </location>
</feature>
<keyword evidence="4" id="KW-1185">Reference proteome</keyword>
<protein>
    <submittedName>
        <fullName evidence="3">CAAX amino protease</fullName>
    </submittedName>
</protein>
<proteinExistence type="predicted"/>
<sequence>MAAQIHRFLSCRAVPVAACEGGTMRFVKQLLAVAAVALVGGQSAAAVEGNFLLTLVIGAGTAVLGVVVYRWVVRRTERREPAELGRDGWGGKLCRGTLLGFAMFGAVIATIAFLGGYHVEGWGSPAGALGLLGFMAAAAVSEELLFRGVLFRIIEERTGTWIALALTGVVFGAMHLANPDATLWGATAIAIEAGFMLAACYAATRNLWVPIGLHFGWNFAAGGIFSVVVSGNGESKGLLEASTSGPVALSGGAFGPEGSLCAVLAGVVLTVVFLWLAKRRGHLVPRRGRAAQAPATATVAP</sequence>
<keyword evidence="1" id="KW-0812">Transmembrane</keyword>
<feature type="transmembrane region" description="Helical" evidence="1">
    <location>
        <begin position="215"/>
        <end position="233"/>
    </location>
</feature>
<dbReference type="Pfam" id="PF02517">
    <property type="entry name" value="Rce1-like"/>
    <property type="match status" value="1"/>
</dbReference>
<feature type="transmembrane region" description="Helical" evidence="1">
    <location>
        <begin position="53"/>
        <end position="72"/>
    </location>
</feature>
<keyword evidence="1" id="KW-1133">Transmembrane helix</keyword>
<evidence type="ECO:0000313" key="4">
    <source>
        <dbReference type="Proteomes" id="UP000676967"/>
    </source>
</evidence>
<feature type="transmembrane region" description="Helical" evidence="1">
    <location>
        <begin position="183"/>
        <end position="203"/>
    </location>
</feature>
<dbReference type="PANTHER" id="PTHR39430">
    <property type="entry name" value="MEMBRANE-ASSOCIATED PROTEASE-RELATED"/>
    <property type="match status" value="1"/>
</dbReference>
<dbReference type="PANTHER" id="PTHR39430:SF1">
    <property type="entry name" value="PROTEASE"/>
    <property type="match status" value="1"/>
</dbReference>
<reference evidence="3 4" key="1">
    <citation type="submission" date="2020-08" db="EMBL/GenBank/DDBJ databases">
        <title>Whole genome shotgun sequence of Actinoplanes ianthinogenes NBRC 13996.</title>
        <authorList>
            <person name="Komaki H."/>
            <person name="Tamura T."/>
        </authorList>
    </citation>
    <scope>NUCLEOTIDE SEQUENCE [LARGE SCALE GENOMIC DNA]</scope>
    <source>
        <strain evidence="3 4">NBRC 13996</strain>
    </source>
</reference>
<evidence type="ECO:0000259" key="2">
    <source>
        <dbReference type="Pfam" id="PF02517"/>
    </source>
</evidence>
<feature type="domain" description="CAAX prenyl protease 2/Lysostaphin resistance protein A-like" evidence="2">
    <location>
        <begin position="128"/>
        <end position="219"/>
    </location>
</feature>